<keyword evidence="6" id="KW-0963">Cytoplasm</keyword>
<feature type="non-terminal residue" evidence="14">
    <location>
        <position position="96"/>
    </location>
</feature>
<keyword evidence="11" id="KW-0175">Coiled coil</keyword>
<evidence type="ECO:0000256" key="10">
    <source>
        <dbReference type="ARBA" id="ARBA00022833"/>
    </source>
</evidence>
<dbReference type="PROSITE" id="PS50119">
    <property type="entry name" value="ZF_BBOX"/>
    <property type="match status" value="1"/>
</dbReference>
<keyword evidence="15" id="KW-1185">Reference proteome</keyword>
<evidence type="ECO:0000256" key="9">
    <source>
        <dbReference type="ARBA" id="ARBA00022786"/>
    </source>
</evidence>
<comment type="catalytic activity">
    <reaction evidence="1">
        <text>S-ubiquitinyl-[E2 ubiquitin-conjugating enzyme]-L-cysteine + [acceptor protein]-L-lysine = [E2 ubiquitin-conjugating enzyme]-L-cysteine + N(6)-ubiquitinyl-[acceptor protein]-L-lysine.</text>
        <dbReference type="EC" id="2.3.2.27"/>
    </reaction>
</comment>
<reference evidence="14 15" key="1">
    <citation type="submission" date="2019-09" db="EMBL/GenBank/DDBJ databases">
        <title>Bird 10,000 Genomes (B10K) Project - Family phase.</title>
        <authorList>
            <person name="Zhang G."/>
        </authorList>
    </citation>
    <scope>NUCLEOTIDE SEQUENCE [LARGE SCALE GENOMIC DNA]</scope>
    <source>
        <strain evidence="14">B10K-DU-002-43</strain>
        <tissue evidence="14">Muscle</tissue>
    </source>
</reference>
<dbReference type="Pfam" id="PF00643">
    <property type="entry name" value="zf-B_box"/>
    <property type="match status" value="1"/>
</dbReference>
<keyword evidence="14" id="KW-0436">Ligase</keyword>
<evidence type="ECO:0000259" key="13">
    <source>
        <dbReference type="PROSITE" id="PS50119"/>
    </source>
</evidence>
<organism evidence="14 15">
    <name type="scientific">Leiothrix lutea</name>
    <name type="common">Red-billed leiothrix</name>
    <name type="synonym">Sylvia lutea</name>
    <dbReference type="NCBI Taxonomy" id="36275"/>
    <lineage>
        <taxon>Eukaryota</taxon>
        <taxon>Metazoa</taxon>
        <taxon>Chordata</taxon>
        <taxon>Craniata</taxon>
        <taxon>Vertebrata</taxon>
        <taxon>Euteleostomi</taxon>
        <taxon>Archelosauria</taxon>
        <taxon>Archosauria</taxon>
        <taxon>Dinosauria</taxon>
        <taxon>Saurischia</taxon>
        <taxon>Theropoda</taxon>
        <taxon>Coelurosauria</taxon>
        <taxon>Aves</taxon>
        <taxon>Neognathae</taxon>
        <taxon>Neoaves</taxon>
        <taxon>Telluraves</taxon>
        <taxon>Australaves</taxon>
        <taxon>Passeriformes</taxon>
        <taxon>Sylvioidea</taxon>
        <taxon>Leiothrichidae</taxon>
        <taxon>Leiothrix</taxon>
    </lineage>
</organism>
<evidence type="ECO:0000256" key="5">
    <source>
        <dbReference type="ARBA" id="ARBA00012483"/>
    </source>
</evidence>
<comment type="pathway">
    <text evidence="3">Protein modification; protein ubiquitination.</text>
</comment>
<dbReference type="GO" id="GO:0016874">
    <property type="term" value="F:ligase activity"/>
    <property type="evidence" value="ECO:0007669"/>
    <property type="project" value="UniProtKB-KW"/>
</dbReference>
<dbReference type="AlphaFoldDB" id="A0A7L1ZYY0"/>
<dbReference type="SMART" id="SM00336">
    <property type="entry name" value="BBOX"/>
    <property type="match status" value="1"/>
</dbReference>
<evidence type="ECO:0000313" key="14">
    <source>
        <dbReference type="EMBL" id="NXP40113.1"/>
    </source>
</evidence>
<feature type="domain" description="B box-type" evidence="13">
    <location>
        <begin position="18"/>
        <end position="59"/>
    </location>
</feature>
<dbReference type="Proteomes" id="UP000524007">
    <property type="component" value="Unassembled WGS sequence"/>
</dbReference>
<dbReference type="Gene3D" id="3.30.160.60">
    <property type="entry name" value="Classic Zinc Finger"/>
    <property type="match status" value="1"/>
</dbReference>
<comment type="subcellular location">
    <subcellularLocation>
        <location evidence="2">Cytoplasm</location>
    </subcellularLocation>
</comment>
<keyword evidence="10" id="KW-0862">Zinc</keyword>
<gene>
    <name evidence="14" type="primary">Trim41</name>
    <name evidence="14" type="ORF">LEILUT_R14711</name>
</gene>
<evidence type="ECO:0000256" key="6">
    <source>
        <dbReference type="ARBA" id="ARBA00022490"/>
    </source>
</evidence>
<comment type="caution">
    <text evidence="14">The sequence shown here is derived from an EMBL/GenBank/DDBJ whole genome shotgun (WGS) entry which is preliminary data.</text>
</comment>
<proteinExistence type="inferred from homology"/>
<dbReference type="InterPro" id="IPR050143">
    <property type="entry name" value="TRIM/RBCC"/>
</dbReference>
<dbReference type="InterPro" id="IPR020457">
    <property type="entry name" value="Znf_B-box_chordata"/>
</dbReference>
<protein>
    <recommendedName>
        <fullName evidence="5">RING-type E3 ubiquitin transferase</fullName>
        <ecNumber evidence="5">2.3.2.27</ecNumber>
    </recommendedName>
</protein>
<evidence type="ECO:0000256" key="1">
    <source>
        <dbReference type="ARBA" id="ARBA00000900"/>
    </source>
</evidence>
<dbReference type="EMBL" id="VXBY01003045">
    <property type="protein sequence ID" value="NXP40113.1"/>
    <property type="molecule type" value="Genomic_DNA"/>
</dbReference>
<name>A0A7L1ZYY0_LEILU</name>
<evidence type="ECO:0000256" key="7">
    <source>
        <dbReference type="ARBA" id="ARBA00022679"/>
    </source>
</evidence>
<dbReference type="EC" id="2.3.2.27" evidence="5"/>
<evidence type="ECO:0000256" key="12">
    <source>
        <dbReference type="PROSITE-ProRule" id="PRU00024"/>
    </source>
</evidence>
<dbReference type="PRINTS" id="PR01406">
    <property type="entry name" value="BBOXZNFINGER"/>
</dbReference>
<dbReference type="GO" id="GO:0061630">
    <property type="term" value="F:ubiquitin protein ligase activity"/>
    <property type="evidence" value="ECO:0007669"/>
    <property type="project" value="UniProtKB-EC"/>
</dbReference>
<keyword evidence="7" id="KW-0808">Transferase</keyword>
<keyword evidence="8 12" id="KW-0863">Zinc-finger</keyword>
<evidence type="ECO:0000256" key="3">
    <source>
        <dbReference type="ARBA" id="ARBA00004906"/>
    </source>
</evidence>
<evidence type="ECO:0000313" key="15">
    <source>
        <dbReference type="Proteomes" id="UP000524007"/>
    </source>
</evidence>
<dbReference type="SUPFAM" id="SSF57845">
    <property type="entry name" value="B-box zinc-binding domain"/>
    <property type="match status" value="1"/>
</dbReference>
<evidence type="ECO:0000256" key="8">
    <source>
        <dbReference type="ARBA" id="ARBA00022771"/>
    </source>
</evidence>
<keyword evidence="9" id="KW-0833">Ubl conjugation pathway</keyword>
<accession>A0A7L1ZYY0</accession>
<evidence type="ECO:0000256" key="2">
    <source>
        <dbReference type="ARBA" id="ARBA00004496"/>
    </source>
</evidence>
<feature type="non-terminal residue" evidence="14">
    <location>
        <position position="1"/>
    </location>
</feature>
<evidence type="ECO:0000256" key="11">
    <source>
        <dbReference type="ARBA" id="ARBA00023054"/>
    </source>
</evidence>
<evidence type="ECO:0000256" key="4">
    <source>
        <dbReference type="ARBA" id="ARBA00008518"/>
    </source>
</evidence>
<keyword evidence="8 12" id="KW-0479">Metal-binding</keyword>
<sequence>AGIIRIAQRLSLRGAPGAGERLCQKHGQALKLFCEEEQTPVCRVCRESREHRLHAAVPIEEAAQEHKEKFQAHAQILRDRREKLLGLKAAEEGKSL</sequence>
<comment type="similarity">
    <text evidence="4">Belongs to the TRIM/RBCC family.</text>
</comment>
<dbReference type="PANTHER" id="PTHR24103">
    <property type="entry name" value="E3 UBIQUITIN-PROTEIN LIGASE TRIM"/>
    <property type="match status" value="1"/>
</dbReference>
<dbReference type="InterPro" id="IPR000315">
    <property type="entry name" value="Znf_B-box"/>
</dbReference>
<dbReference type="GO" id="GO:0005737">
    <property type="term" value="C:cytoplasm"/>
    <property type="evidence" value="ECO:0007669"/>
    <property type="project" value="UniProtKB-SubCell"/>
</dbReference>
<dbReference type="GO" id="GO:0008270">
    <property type="term" value="F:zinc ion binding"/>
    <property type="evidence" value="ECO:0007669"/>
    <property type="project" value="UniProtKB-KW"/>
</dbReference>